<dbReference type="InterPro" id="IPR034746">
    <property type="entry name" value="POTRA"/>
</dbReference>
<organism evidence="11 12">
    <name type="scientific">Bifidobacterium magnum</name>
    <dbReference type="NCBI Taxonomy" id="1692"/>
    <lineage>
        <taxon>Bacteria</taxon>
        <taxon>Bacillati</taxon>
        <taxon>Actinomycetota</taxon>
        <taxon>Actinomycetes</taxon>
        <taxon>Bifidobacteriales</taxon>
        <taxon>Bifidobacteriaceae</taxon>
        <taxon>Bifidobacterium</taxon>
    </lineage>
</organism>
<comment type="subcellular location">
    <subcellularLocation>
        <location evidence="1">Membrane</location>
    </subcellularLocation>
</comment>
<dbReference type="eggNOG" id="COG1589">
    <property type="taxonomic scope" value="Bacteria"/>
</dbReference>
<keyword evidence="12" id="KW-1185">Reference proteome</keyword>
<proteinExistence type="predicted"/>
<dbReference type="GO" id="GO:0005886">
    <property type="term" value="C:plasma membrane"/>
    <property type="evidence" value="ECO:0007669"/>
    <property type="project" value="TreeGrafter"/>
</dbReference>
<evidence type="ECO:0000256" key="2">
    <source>
        <dbReference type="ARBA" id="ARBA00022475"/>
    </source>
</evidence>
<evidence type="ECO:0000256" key="9">
    <source>
        <dbReference type="SAM" id="Phobius"/>
    </source>
</evidence>
<keyword evidence="4 9" id="KW-0812">Transmembrane</keyword>
<dbReference type="STRING" id="1692.BMAGN_0989"/>
<evidence type="ECO:0000256" key="6">
    <source>
        <dbReference type="ARBA" id="ARBA00023136"/>
    </source>
</evidence>
<keyword evidence="7" id="KW-0131">Cell cycle</keyword>
<keyword evidence="6 9" id="KW-0472">Membrane</keyword>
<dbReference type="PANTHER" id="PTHR37820:SF1">
    <property type="entry name" value="CELL DIVISION PROTEIN FTSQ"/>
    <property type="match status" value="1"/>
</dbReference>
<evidence type="ECO:0000256" key="1">
    <source>
        <dbReference type="ARBA" id="ARBA00004370"/>
    </source>
</evidence>
<name>A0A087BDX3_9BIFI</name>
<evidence type="ECO:0000256" key="3">
    <source>
        <dbReference type="ARBA" id="ARBA00022618"/>
    </source>
</evidence>
<dbReference type="InterPro" id="IPR013685">
    <property type="entry name" value="POTRA_FtsQ_type"/>
</dbReference>
<dbReference type="PANTHER" id="PTHR37820">
    <property type="entry name" value="CELL DIVISION PROTEIN DIVIB"/>
    <property type="match status" value="1"/>
</dbReference>
<dbReference type="PROSITE" id="PS51779">
    <property type="entry name" value="POTRA"/>
    <property type="match status" value="1"/>
</dbReference>
<sequence length="318" mass="34231">MTQSQRRQASGVRKTVKRSGKPSVSRKPQAASQPGAFVDARRLRSEDPLQKTLRETSGRIGIATRPKVVDFTARRKERKRMNVRTILIRVGIAVVSLAVIIGLVWFLFFSPVFRLRADKITVRGANAWVSNEQILNIADQQVGKSLIVVSDAKVESALENIPGVSHADSQKKFPNGLTVSVTAQRPAAMLRVKGGNDLTAVDSRGRVLNSVAKGASVAGIPVIEVNNVNKALKNKGVLAALTILNDLPESMRKDVASVSANTQDSITTRLSSGITVVWGDAADAKLKIAIVDKIIHDPAVIGDKTQVDVSAPSRPIMK</sequence>
<evidence type="ECO:0000259" key="10">
    <source>
        <dbReference type="PROSITE" id="PS51779"/>
    </source>
</evidence>
<dbReference type="EMBL" id="JGZB01000002">
    <property type="protein sequence ID" value="KFI69223.1"/>
    <property type="molecule type" value="Genomic_DNA"/>
</dbReference>
<dbReference type="Gene3D" id="3.10.20.310">
    <property type="entry name" value="membrane protein fhac"/>
    <property type="match status" value="1"/>
</dbReference>
<dbReference type="Proteomes" id="UP000029052">
    <property type="component" value="Unassembled WGS sequence"/>
</dbReference>
<evidence type="ECO:0000256" key="7">
    <source>
        <dbReference type="ARBA" id="ARBA00023306"/>
    </source>
</evidence>
<feature type="domain" description="POTRA" evidence="10">
    <location>
        <begin position="115"/>
        <end position="184"/>
    </location>
</feature>
<evidence type="ECO:0000256" key="8">
    <source>
        <dbReference type="SAM" id="MobiDB-lite"/>
    </source>
</evidence>
<gene>
    <name evidence="11" type="ORF">BMAGN_0989</name>
</gene>
<evidence type="ECO:0000313" key="12">
    <source>
        <dbReference type="Proteomes" id="UP000029052"/>
    </source>
</evidence>
<dbReference type="InterPro" id="IPR050487">
    <property type="entry name" value="FtsQ_DivIB"/>
</dbReference>
<evidence type="ECO:0000256" key="4">
    <source>
        <dbReference type="ARBA" id="ARBA00022692"/>
    </source>
</evidence>
<evidence type="ECO:0000313" key="11">
    <source>
        <dbReference type="EMBL" id="KFI69223.1"/>
    </source>
</evidence>
<dbReference type="InterPro" id="IPR005548">
    <property type="entry name" value="Cell_div_FtsQ/DivIB_C"/>
</dbReference>
<dbReference type="AlphaFoldDB" id="A0A087BDX3"/>
<accession>A0A087BDX3</accession>
<keyword evidence="3 11" id="KW-0132">Cell division</keyword>
<dbReference type="GO" id="GO:0051301">
    <property type="term" value="P:cell division"/>
    <property type="evidence" value="ECO:0007669"/>
    <property type="project" value="UniProtKB-KW"/>
</dbReference>
<protein>
    <submittedName>
        <fullName evidence="11">Cell division protein FtsQ</fullName>
    </submittedName>
</protein>
<comment type="caution">
    <text evidence="11">The sequence shown here is derived from an EMBL/GenBank/DDBJ whole genome shotgun (WGS) entry which is preliminary data.</text>
</comment>
<keyword evidence="2" id="KW-1003">Cell membrane</keyword>
<dbReference type="Pfam" id="PF08478">
    <property type="entry name" value="POTRA_1"/>
    <property type="match status" value="1"/>
</dbReference>
<feature type="region of interest" description="Disordered" evidence="8">
    <location>
        <begin position="1"/>
        <end position="40"/>
    </location>
</feature>
<dbReference type="Pfam" id="PF03799">
    <property type="entry name" value="FtsQ_DivIB_C"/>
    <property type="match status" value="1"/>
</dbReference>
<keyword evidence="5 9" id="KW-1133">Transmembrane helix</keyword>
<reference evidence="11 12" key="1">
    <citation type="submission" date="2014-03" db="EMBL/GenBank/DDBJ databases">
        <title>Genomics of Bifidobacteria.</title>
        <authorList>
            <person name="Ventura M."/>
            <person name="Milani C."/>
            <person name="Lugli G.A."/>
        </authorList>
    </citation>
    <scope>NUCLEOTIDE SEQUENCE [LARGE SCALE GENOMIC DNA]</scope>
    <source>
        <strain evidence="11 12">LMG 11591</strain>
    </source>
</reference>
<feature type="transmembrane region" description="Helical" evidence="9">
    <location>
        <begin position="86"/>
        <end position="108"/>
    </location>
</feature>
<evidence type="ECO:0000256" key="5">
    <source>
        <dbReference type="ARBA" id="ARBA00022989"/>
    </source>
</evidence>